<sequence>MSGKITHSFFIHKTFRQKFYKKKKDYLNKKTLSPRGKADTQDIYQQKMLAGIIPVPYPIRV</sequence>
<dbReference type="EMBL" id="QRZF01000007">
    <property type="protein sequence ID" value="RGV53393.1"/>
    <property type="molecule type" value="Genomic_DNA"/>
</dbReference>
<accession>A0A412Y7P1</accession>
<organism evidence="1 2">
    <name type="scientific">Bacteroides intestinalis</name>
    <dbReference type="NCBI Taxonomy" id="329854"/>
    <lineage>
        <taxon>Bacteria</taxon>
        <taxon>Pseudomonadati</taxon>
        <taxon>Bacteroidota</taxon>
        <taxon>Bacteroidia</taxon>
        <taxon>Bacteroidales</taxon>
        <taxon>Bacteroidaceae</taxon>
        <taxon>Bacteroides</taxon>
    </lineage>
</organism>
<dbReference type="AlphaFoldDB" id="A0A412Y7P1"/>
<gene>
    <name evidence="1" type="ORF">DWW10_11980</name>
</gene>
<evidence type="ECO:0000313" key="1">
    <source>
        <dbReference type="EMBL" id="RGV53393.1"/>
    </source>
</evidence>
<evidence type="ECO:0000313" key="2">
    <source>
        <dbReference type="Proteomes" id="UP000283850"/>
    </source>
</evidence>
<proteinExistence type="predicted"/>
<protein>
    <submittedName>
        <fullName evidence="1">Uncharacterized protein</fullName>
    </submittedName>
</protein>
<dbReference type="Proteomes" id="UP000283850">
    <property type="component" value="Unassembled WGS sequence"/>
</dbReference>
<reference evidence="1 2" key="1">
    <citation type="submission" date="2018-08" db="EMBL/GenBank/DDBJ databases">
        <title>A genome reference for cultivated species of the human gut microbiota.</title>
        <authorList>
            <person name="Zou Y."/>
            <person name="Xue W."/>
            <person name="Luo G."/>
        </authorList>
    </citation>
    <scope>NUCLEOTIDE SEQUENCE [LARGE SCALE GENOMIC DNA]</scope>
    <source>
        <strain evidence="1 2">AF14-32</strain>
    </source>
</reference>
<name>A0A412Y7P1_9BACE</name>
<comment type="caution">
    <text evidence="1">The sequence shown here is derived from an EMBL/GenBank/DDBJ whole genome shotgun (WGS) entry which is preliminary data.</text>
</comment>